<dbReference type="InterPro" id="IPR044454">
    <property type="entry name" value="ADAD2_DSRM"/>
</dbReference>
<gene>
    <name evidence="5" type="ORF">COHA_010823</name>
</gene>
<evidence type="ECO:0000256" key="2">
    <source>
        <dbReference type="PROSITE-ProRule" id="PRU00176"/>
    </source>
</evidence>
<feature type="non-terminal residue" evidence="5">
    <location>
        <position position="1"/>
    </location>
</feature>
<evidence type="ECO:0000256" key="3">
    <source>
        <dbReference type="SAM" id="MobiDB-lite"/>
    </source>
</evidence>
<dbReference type="InterPro" id="IPR012677">
    <property type="entry name" value="Nucleotide-bd_a/b_plait_sf"/>
</dbReference>
<dbReference type="PROSITE" id="PS50102">
    <property type="entry name" value="RRM"/>
    <property type="match status" value="1"/>
</dbReference>
<dbReference type="AlphaFoldDB" id="A0AAD5DGZ4"/>
<dbReference type="Pfam" id="PF00076">
    <property type="entry name" value="RRM_1"/>
    <property type="match status" value="1"/>
</dbReference>
<keyword evidence="1 2" id="KW-0694">RNA-binding</keyword>
<sequence>MPPQQDDGRLPAYAVGESAWHEPGARPGRKADHADEDPPEGFAPVDVFIGGLPAQADEMSVWEAVIPAGEVIGVQLIRRKRDRGDCRGYGFVRMANKEAAEAACDSVKEACGVPVAMSLGGSKSLEELHAAAAFSRAAHPMEAPEDGESSMAALLQAVRRQADPPAAVTTALVALLHVPSRPRLAFPTGRPSRKHAVAEAAEAGGAAVGAEEAAGGDSAGVPVGSKRKAPAEESEGEGEEQEKLPDADNYLEGFPSVASLMDQFRARGQPKTPLAVVHEYAARLNLQVVIEETGTARPDGTSGPPFTASARLINKVGGQCLASGSGRSRVKQVAKQVAGAAVLTNVLETTPVEDLLAPGKAKQQMQQRQGMVGEGGGRGRGRFGPTGGRFGPEGPGRGAGWGRG</sequence>
<feature type="compositionally biased region" description="Low complexity" evidence="3">
    <location>
        <begin position="358"/>
        <end position="371"/>
    </location>
</feature>
<protein>
    <recommendedName>
        <fullName evidence="4">RRM domain-containing protein</fullName>
    </recommendedName>
</protein>
<feature type="region of interest" description="Disordered" evidence="3">
    <location>
        <begin position="1"/>
        <end position="43"/>
    </location>
</feature>
<dbReference type="Proteomes" id="UP001205105">
    <property type="component" value="Unassembled WGS sequence"/>
</dbReference>
<dbReference type="GO" id="GO:0003723">
    <property type="term" value="F:RNA binding"/>
    <property type="evidence" value="ECO:0007669"/>
    <property type="project" value="UniProtKB-UniRule"/>
</dbReference>
<dbReference type="SMART" id="SM00360">
    <property type="entry name" value="RRM"/>
    <property type="match status" value="1"/>
</dbReference>
<dbReference type="Gene3D" id="3.30.70.330">
    <property type="match status" value="1"/>
</dbReference>
<feature type="compositionally biased region" description="Basic and acidic residues" evidence="3">
    <location>
        <begin position="19"/>
        <end position="33"/>
    </location>
</feature>
<dbReference type="CDD" id="cd19906">
    <property type="entry name" value="DSRM_ADAD2"/>
    <property type="match status" value="1"/>
</dbReference>
<feature type="region of interest" description="Disordered" evidence="3">
    <location>
        <begin position="208"/>
        <end position="251"/>
    </location>
</feature>
<organism evidence="5 6">
    <name type="scientific">Chlorella ohadii</name>
    <dbReference type="NCBI Taxonomy" id="2649997"/>
    <lineage>
        <taxon>Eukaryota</taxon>
        <taxon>Viridiplantae</taxon>
        <taxon>Chlorophyta</taxon>
        <taxon>core chlorophytes</taxon>
        <taxon>Trebouxiophyceae</taxon>
        <taxon>Chlorellales</taxon>
        <taxon>Chlorellaceae</taxon>
        <taxon>Chlorella clade</taxon>
        <taxon>Chlorella</taxon>
    </lineage>
</organism>
<dbReference type="EMBL" id="JADXDR010000339">
    <property type="protein sequence ID" value="KAI7835275.1"/>
    <property type="molecule type" value="Genomic_DNA"/>
</dbReference>
<evidence type="ECO:0000259" key="4">
    <source>
        <dbReference type="PROSITE" id="PS50102"/>
    </source>
</evidence>
<proteinExistence type="predicted"/>
<dbReference type="PANTHER" id="PTHR10352">
    <property type="entry name" value="EUKARYOTIC TRANSLATION INITIATION FACTOR 3 SUBUNIT G"/>
    <property type="match status" value="1"/>
</dbReference>
<dbReference type="InterPro" id="IPR035979">
    <property type="entry name" value="RBD_domain_sf"/>
</dbReference>
<dbReference type="Gene3D" id="3.30.160.20">
    <property type="match status" value="1"/>
</dbReference>
<keyword evidence="6" id="KW-1185">Reference proteome</keyword>
<feature type="compositionally biased region" description="Gly residues" evidence="3">
    <location>
        <begin position="372"/>
        <end position="404"/>
    </location>
</feature>
<dbReference type="SUPFAM" id="SSF54928">
    <property type="entry name" value="RNA-binding domain, RBD"/>
    <property type="match status" value="1"/>
</dbReference>
<dbReference type="InterPro" id="IPR000504">
    <property type="entry name" value="RRM_dom"/>
</dbReference>
<evidence type="ECO:0000313" key="5">
    <source>
        <dbReference type="EMBL" id="KAI7835275.1"/>
    </source>
</evidence>
<feature type="region of interest" description="Disordered" evidence="3">
    <location>
        <begin position="358"/>
        <end position="404"/>
    </location>
</feature>
<name>A0AAD5DGZ4_9CHLO</name>
<evidence type="ECO:0000313" key="6">
    <source>
        <dbReference type="Proteomes" id="UP001205105"/>
    </source>
</evidence>
<accession>A0AAD5DGZ4</accession>
<evidence type="ECO:0000256" key="1">
    <source>
        <dbReference type="ARBA" id="ARBA00022884"/>
    </source>
</evidence>
<feature type="domain" description="RRM" evidence="4">
    <location>
        <begin position="45"/>
        <end position="132"/>
    </location>
</feature>
<comment type="caution">
    <text evidence="5">The sequence shown here is derived from an EMBL/GenBank/DDBJ whole genome shotgun (WGS) entry which is preliminary data.</text>
</comment>
<reference evidence="5" key="1">
    <citation type="submission" date="2020-11" db="EMBL/GenBank/DDBJ databases">
        <title>Chlorella ohadii genome sequencing and assembly.</title>
        <authorList>
            <person name="Murik O."/>
            <person name="Treves H."/>
            <person name="Kedem I."/>
            <person name="Shotland Y."/>
            <person name="Kaplan A."/>
        </authorList>
    </citation>
    <scope>NUCLEOTIDE SEQUENCE</scope>
    <source>
        <strain evidence="5">1</strain>
    </source>
</reference>